<keyword evidence="4" id="KW-1185">Reference proteome</keyword>
<dbReference type="GO" id="GO:0019867">
    <property type="term" value="C:outer membrane"/>
    <property type="evidence" value="ECO:0007669"/>
    <property type="project" value="InterPro"/>
</dbReference>
<dbReference type="HOGENOM" id="CLU_007596_2_0_5"/>
<evidence type="ECO:0000259" key="2">
    <source>
        <dbReference type="PROSITE" id="PS51208"/>
    </source>
</evidence>
<dbReference type="InterPro" id="IPR036709">
    <property type="entry name" value="Autotransporte_beta_dom_sf"/>
</dbReference>
<dbReference type="Gene3D" id="2.40.128.130">
    <property type="entry name" value="Autotransporter beta-domain"/>
    <property type="match status" value="1"/>
</dbReference>
<evidence type="ECO:0000256" key="1">
    <source>
        <dbReference type="SAM" id="SignalP"/>
    </source>
</evidence>
<name>J0Q1F5_9HYPH</name>
<feature type="chain" id="PRO_5003738180" evidence="1">
    <location>
        <begin position="27"/>
        <end position="1092"/>
    </location>
</feature>
<dbReference type="InterPro" id="IPR012332">
    <property type="entry name" value="Autotransporter_pectin_lyase_C"/>
</dbReference>
<keyword evidence="1" id="KW-0732">Signal</keyword>
<proteinExistence type="predicted"/>
<dbReference type="PROSITE" id="PS51208">
    <property type="entry name" value="AUTOTRANSPORTER"/>
    <property type="match status" value="1"/>
</dbReference>
<reference evidence="3 4" key="1">
    <citation type="submission" date="2012-03" db="EMBL/GenBank/DDBJ databases">
        <title>The Genome Sequence of Bartonella washoensis Sb944nv.</title>
        <authorList>
            <consortium name="The Broad Institute Genome Sequencing Platform"/>
            <consortium name="The Broad Institute Genome Sequencing Center for Infectious Disease"/>
            <person name="Feldgarden M."/>
            <person name="Kirby J."/>
            <person name="Kosoy M."/>
            <person name="Birtles R."/>
            <person name="Probert W.S."/>
            <person name="Chiaraviglio L."/>
            <person name="Young S.K."/>
            <person name="Zeng Q."/>
            <person name="Gargeya S."/>
            <person name="Fitzgerald M."/>
            <person name="Haas B."/>
            <person name="Abouelleil A."/>
            <person name="Alvarado L."/>
            <person name="Arachchi H.M."/>
            <person name="Berlin A."/>
            <person name="Chapman S.B."/>
            <person name="Gearin G."/>
            <person name="Goldberg J."/>
            <person name="Griggs A."/>
            <person name="Gujja S."/>
            <person name="Hansen M."/>
            <person name="Heiman D."/>
            <person name="Howarth C."/>
            <person name="Larimer J."/>
            <person name="Lui A."/>
            <person name="MacDonald P.J.P."/>
            <person name="McCowen C."/>
            <person name="Montmayeur A."/>
            <person name="Murphy C."/>
            <person name="Neiman D."/>
            <person name="Pearson M."/>
            <person name="Priest M."/>
            <person name="Roberts A."/>
            <person name="Saif S."/>
            <person name="Shea T."/>
            <person name="Sisk P."/>
            <person name="Stolte C."/>
            <person name="Sykes S."/>
            <person name="Wortman J."/>
            <person name="Nusbaum C."/>
            <person name="Birren B."/>
        </authorList>
    </citation>
    <scope>NUCLEOTIDE SEQUENCE [LARGE SCALE GENOMIC DNA]</scope>
    <source>
        <strain evidence="3 4">Sb944nv</strain>
    </source>
</reference>
<evidence type="ECO:0000313" key="4">
    <source>
        <dbReference type="Proteomes" id="UP000008947"/>
    </source>
</evidence>
<dbReference type="InterPro" id="IPR011050">
    <property type="entry name" value="Pectin_lyase_fold/virulence"/>
</dbReference>
<comment type="caution">
    <text evidence="3">The sequence shown here is derived from an EMBL/GenBank/DDBJ whole genome shotgun (WGS) entry which is preliminary data.</text>
</comment>
<dbReference type="PATRIC" id="fig|1094563.3.peg.1391"/>
<dbReference type="SMART" id="SM00869">
    <property type="entry name" value="Autotransporter"/>
    <property type="match status" value="1"/>
</dbReference>
<protein>
    <submittedName>
        <fullName evidence="3">Outer membrane autotransporter barrel domain-containing protein</fullName>
    </submittedName>
</protein>
<sequence>MDKKSLLSYTAAVVIILFNTHSPAPAKSFSAGKGENKTAQTGENYENVFALEGGKIHGKNLKITGLSIQEESIKKDISGAEARETGSIIELEGDTIIKNVATGLWAQENGTIKMSGGSIYTRKMNLRTPIGIESVLNGAIELKNVEIEISDKDQNTTVVDGTGAGIKNGGTLSMTGGSIKTNYQGIIFEDSNSDKNELENVKIDITGPVTAPEESIGISAIQKSKVTLKKVKITNARTSIHASDNSQVTISGGSIQGSHTGIYVEKESVVTLKNDVEVLSNDCGLSANGLQSKIIMTGGTLTTIGSNPTALAGSGGKIILTDVVVHTTGNETETETETLLEKDAPLTTQGLEAQYLQSKIIMIRGSITTTGINPAVLAGSGGQLNLTDVSMNARNVGLQAQGEQSKIIMKRGSITTTGINPAVLAGSSGQINLTNVSIKTNDIGLQAQNKQSQITMKGGRLLKTGPRSAVFATCSGQINITDAHIYTDSNGLTVRGKQSKITLKDSEVHANILLIGPPNEEDSGESSIIADHSILEGGARDSEKNPTQTLFSLINGTTWYLKAPTKNNNNEKTDLIEKLHSAVFMLNLNNSTIVFKDPTEDQYQTLHIGTKTPHAISKSTMNEKAYSANGNAKIYFNLKWSDGTPKEQQKTDRLLIHGNVSGTTMVHFQKILKDDNTKADNSVPLNQRGISLIQVSGKANENAFKLANGYTIIAGLPYKYTLNAYGPTSSRGKASVEQNLVGEEENFWDFRLQNAILDSEETTSLDPEEKIRALVPQVASYLVMPQALFSAGLSDVSNQNALLNNMQTILFGPENHKKKGLFLSSYGNKVILSSSRSPLQYGYGADVRYAALQAGVTLSALEGQNIATDFGLLGTYGKLAFTPKGMEGAGKSVLDKWSLTAYGSIQHDNGIYLDTFFSYGTVKGNITSALIGNTTKLNNTKTLSASATVGQKLATHVKGVVFEPQAQLIYQRLMFGILSDVDGFDVNMGKPHQWLVRVGGRLTQNVFNMRKNRAVSFYGKVNVIKAFGDNGTIKIGDAFQLDSMGDLVEGGLGVNAQFSQNIVLHADVNYQQKLQKSGVSGIYLSGAIRYHF</sequence>
<feature type="signal peptide" evidence="1">
    <location>
        <begin position="1"/>
        <end position="26"/>
    </location>
</feature>
<dbReference type="Pfam" id="PF03797">
    <property type="entry name" value="Autotransporter"/>
    <property type="match status" value="1"/>
</dbReference>
<organism evidence="3 4">
    <name type="scientific">Candidatus Bartonella washoeensis Sb944nv</name>
    <dbReference type="NCBI Taxonomy" id="1094563"/>
    <lineage>
        <taxon>Bacteria</taxon>
        <taxon>Pseudomonadati</taxon>
        <taxon>Pseudomonadota</taxon>
        <taxon>Alphaproteobacteria</taxon>
        <taxon>Hyphomicrobiales</taxon>
        <taxon>Bartonellaceae</taxon>
        <taxon>Bartonella</taxon>
    </lineage>
</organism>
<dbReference type="RefSeq" id="WP_006924192.1">
    <property type="nucleotide sequence ID" value="NZ_JH725024.1"/>
</dbReference>
<gene>
    <name evidence="3" type="ORF">MCQ_01210</name>
</gene>
<feature type="domain" description="Autotransporter" evidence="2">
    <location>
        <begin position="814"/>
        <end position="1092"/>
    </location>
</feature>
<dbReference type="eggNOG" id="COG3468">
    <property type="taxonomic scope" value="Bacteria"/>
</dbReference>
<dbReference type="SUPFAM" id="SSF103515">
    <property type="entry name" value="Autotransporter"/>
    <property type="match status" value="1"/>
</dbReference>
<dbReference type="Gene3D" id="2.160.20.20">
    <property type="match status" value="2"/>
</dbReference>
<evidence type="ECO:0000313" key="3">
    <source>
        <dbReference type="EMBL" id="EJF78831.1"/>
    </source>
</evidence>
<dbReference type="EMBL" id="AILU01000033">
    <property type="protein sequence ID" value="EJF78831.1"/>
    <property type="molecule type" value="Genomic_DNA"/>
</dbReference>
<accession>J0Q1F5</accession>
<dbReference type="NCBIfam" id="TIGR01414">
    <property type="entry name" value="autotrans_barl"/>
    <property type="match status" value="1"/>
</dbReference>
<dbReference type="AlphaFoldDB" id="J0Q1F5"/>
<dbReference type="Proteomes" id="UP000008947">
    <property type="component" value="Unassembled WGS sequence"/>
</dbReference>
<dbReference type="InterPro" id="IPR006315">
    <property type="entry name" value="OM_autotransptr_brl_dom"/>
</dbReference>
<dbReference type="SUPFAM" id="SSF51126">
    <property type="entry name" value="Pectin lyase-like"/>
    <property type="match status" value="1"/>
</dbReference>
<dbReference type="InterPro" id="IPR005546">
    <property type="entry name" value="Autotransporte_beta"/>
</dbReference>